<proteinExistence type="predicted"/>
<protein>
    <recommendedName>
        <fullName evidence="1">CASTOR ACT domain-containing protein</fullName>
    </recommendedName>
</protein>
<dbReference type="InterPro" id="IPR027795">
    <property type="entry name" value="CASTOR_ACT_dom"/>
</dbReference>
<dbReference type="PANTHER" id="PTHR31131">
    <property type="entry name" value="CHROMOSOME 1, WHOLE GENOME SHOTGUN SEQUENCE"/>
    <property type="match status" value="1"/>
</dbReference>
<evidence type="ECO:0000259" key="1">
    <source>
        <dbReference type="Pfam" id="PF13840"/>
    </source>
</evidence>
<accession>A0A2T9Y703</accession>
<keyword evidence="4" id="KW-1185">Reference proteome</keyword>
<dbReference type="OrthoDB" id="58529at2759"/>
<dbReference type="EMBL" id="MBFT01000510">
    <property type="protein sequence ID" value="PVU90007.1"/>
    <property type="molecule type" value="Genomic_DNA"/>
</dbReference>
<organism evidence="2 4">
    <name type="scientific">Furculomyces boomerangus</name>
    <dbReference type="NCBI Taxonomy" id="61424"/>
    <lineage>
        <taxon>Eukaryota</taxon>
        <taxon>Fungi</taxon>
        <taxon>Fungi incertae sedis</taxon>
        <taxon>Zoopagomycota</taxon>
        <taxon>Kickxellomycotina</taxon>
        <taxon>Harpellomycetes</taxon>
        <taxon>Harpellales</taxon>
        <taxon>Harpellaceae</taxon>
        <taxon>Furculomyces</taxon>
    </lineage>
</organism>
<dbReference type="EMBL" id="MBFT01000656">
    <property type="protein sequence ID" value="PVU88129.1"/>
    <property type="molecule type" value="Genomic_DNA"/>
</dbReference>
<feature type="domain" description="CASTOR ACT" evidence="1">
    <location>
        <begin position="80"/>
        <end position="140"/>
    </location>
</feature>
<evidence type="ECO:0000313" key="2">
    <source>
        <dbReference type="EMBL" id="PVU88129.1"/>
    </source>
</evidence>
<dbReference type="GO" id="GO:0006520">
    <property type="term" value="P:amino acid metabolic process"/>
    <property type="evidence" value="ECO:0007669"/>
    <property type="project" value="UniProtKB-ARBA"/>
</dbReference>
<sequence length="148" mass="16270">MELWVIRVDRSVGFSVGSELSPLLEKLDFYNFTLTSNEQSLVIGSKRKSDLESVETAISSALSNLKTGSQGIAKDELFKVERGWNGLVVNGQLDFGLVGILAHISGILAAQKISIFAISTYDTDYILLKEDNMEKAIEKLIEAKISVE</sequence>
<dbReference type="SUPFAM" id="SSF55021">
    <property type="entry name" value="ACT-like"/>
    <property type="match status" value="1"/>
</dbReference>
<dbReference type="Proteomes" id="UP000245699">
    <property type="component" value="Unassembled WGS sequence"/>
</dbReference>
<dbReference type="AlphaFoldDB" id="A0A2T9Y703"/>
<evidence type="ECO:0000313" key="3">
    <source>
        <dbReference type="EMBL" id="PVU90007.1"/>
    </source>
</evidence>
<dbReference type="InterPro" id="IPR051719">
    <property type="entry name" value="CASTOR_mTORC1"/>
</dbReference>
<dbReference type="GO" id="GO:0046394">
    <property type="term" value="P:carboxylic acid biosynthetic process"/>
    <property type="evidence" value="ECO:0007669"/>
    <property type="project" value="UniProtKB-ARBA"/>
</dbReference>
<reference evidence="2 4" key="1">
    <citation type="journal article" date="2018" name="MBio">
        <title>Comparative Genomics Reveals the Core Gene Toolbox for the Fungus-Insect Symbiosis.</title>
        <authorList>
            <person name="Wang Y."/>
            <person name="Stata M."/>
            <person name="Wang W."/>
            <person name="Stajich J.E."/>
            <person name="White M.M."/>
            <person name="Moncalvo J.M."/>
        </authorList>
    </citation>
    <scope>NUCLEOTIDE SEQUENCE [LARGE SCALE GENOMIC DNA]</scope>
    <source>
        <strain evidence="2 4">AUS-77-4</strain>
    </source>
</reference>
<comment type="caution">
    <text evidence="2">The sequence shown here is derived from an EMBL/GenBank/DDBJ whole genome shotgun (WGS) entry which is preliminary data.</text>
</comment>
<name>A0A2T9Y703_9FUNG</name>
<dbReference type="Gene3D" id="3.30.2130.10">
    <property type="entry name" value="VC0802-like"/>
    <property type="match status" value="1"/>
</dbReference>
<dbReference type="Pfam" id="PF13840">
    <property type="entry name" value="ACT_7"/>
    <property type="match status" value="1"/>
</dbReference>
<dbReference type="InterPro" id="IPR045865">
    <property type="entry name" value="ACT-like_dom_sf"/>
</dbReference>
<dbReference type="PANTHER" id="PTHR31131:SF6">
    <property type="entry name" value="CASTOR ACT DOMAIN-CONTAINING PROTEIN"/>
    <property type="match status" value="1"/>
</dbReference>
<evidence type="ECO:0000313" key="4">
    <source>
        <dbReference type="Proteomes" id="UP000245699"/>
    </source>
</evidence>
<gene>
    <name evidence="3" type="ORF">BB559_004830</name>
    <name evidence="2" type="ORF">BB559_005713</name>
</gene>